<feature type="transmembrane region" description="Helical" evidence="10">
    <location>
        <begin position="84"/>
        <end position="102"/>
    </location>
</feature>
<protein>
    <submittedName>
        <fullName evidence="11">QacE family quaternary ammonium compound efflux SMR transporter</fullName>
    </submittedName>
</protein>
<dbReference type="SUPFAM" id="SSF103481">
    <property type="entry name" value="Multidrug resistance efflux transporter EmrE"/>
    <property type="match status" value="1"/>
</dbReference>
<evidence type="ECO:0000256" key="4">
    <source>
        <dbReference type="ARBA" id="ARBA00022475"/>
    </source>
</evidence>
<keyword evidence="4" id="KW-1003">Cell membrane</keyword>
<feature type="transmembrane region" description="Helical" evidence="10">
    <location>
        <begin position="30"/>
        <end position="49"/>
    </location>
</feature>
<dbReference type="GO" id="GO:0022857">
    <property type="term" value="F:transmembrane transporter activity"/>
    <property type="evidence" value="ECO:0007669"/>
    <property type="project" value="InterPro"/>
</dbReference>
<evidence type="ECO:0000256" key="9">
    <source>
        <dbReference type="RuleBase" id="RU003942"/>
    </source>
</evidence>
<evidence type="ECO:0000313" key="11">
    <source>
        <dbReference type="EMBL" id="BBZ28778.1"/>
    </source>
</evidence>
<proteinExistence type="inferred from homology"/>
<evidence type="ECO:0000256" key="10">
    <source>
        <dbReference type="SAM" id="Phobius"/>
    </source>
</evidence>
<evidence type="ECO:0000256" key="1">
    <source>
        <dbReference type="ARBA" id="ARBA00004651"/>
    </source>
</evidence>
<dbReference type="Pfam" id="PF00893">
    <property type="entry name" value="Multi_Drug_Res"/>
    <property type="match status" value="1"/>
</dbReference>
<evidence type="ECO:0000256" key="5">
    <source>
        <dbReference type="ARBA" id="ARBA00022692"/>
    </source>
</evidence>
<dbReference type="PANTHER" id="PTHR30561:SF1">
    <property type="entry name" value="MULTIDRUG TRANSPORTER EMRE"/>
    <property type="match status" value="1"/>
</dbReference>
<keyword evidence="5 9" id="KW-0812">Transmembrane</keyword>
<dbReference type="InterPro" id="IPR000390">
    <property type="entry name" value="Small_drug/metabolite_transptr"/>
</dbReference>
<name>A0A7I7XHU9_9MYCO</name>
<dbReference type="KEGG" id="mmag:MMAD_30730"/>
<evidence type="ECO:0000256" key="6">
    <source>
        <dbReference type="ARBA" id="ARBA00022989"/>
    </source>
</evidence>
<dbReference type="GO" id="GO:0046677">
    <property type="term" value="P:response to antibiotic"/>
    <property type="evidence" value="ECO:0007669"/>
    <property type="project" value="UniProtKB-KW"/>
</dbReference>
<feature type="transmembrane region" description="Helical" evidence="10">
    <location>
        <begin position="56"/>
        <end position="78"/>
    </location>
</feature>
<keyword evidence="7 10" id="KW-0472">Membrane</keyword>
<sequence>MRRWAYLAAAILTEVAATLALRASQDHSGWLIVVAAGYAMAFAMLTMVLREGMPVGVTYGIWGATGTALTAVLAAVLFGDPFTWPIALGIGLIIAGVLFVEFGSRPTDLTQ</sequence>
<reference evidence="11 12" key="1">
    <citation type="journal article" date="2019" name="Emerg. Microbes Infect.">
        <title>Comprehensive subspecies identification of 175 nontuberculous mycobacteria species based on 7547 genomic profiles.</title>
        <authorList>
            <person name="Matsumoto Y."/>
            <person name="Kinjo T."/>
            <person name="Motooka D."/>
            <person name="Nabeya D."/>
            <person name="Jung N."/>
            <person name="Uechi K."/>
            <person name="Horii T."/>
            <person name="Iida T."/>
            <person name="Fujita J."/>
            <person name="Nakamura S."/>
        </authorList>
    </citation>
    <scope>NUCLEOTIDE SEQUENCE [LARGE SCALE GENOMIC DNA]</scope>
    <source>
        <strain evidence="11 12">JCM 13574</strain>
    </source>
</reference>
<comment type="subcellular location">
    <subcellularLocation>
        <location evidence="1 9">Cell membrane</location>
        <topology evidence="1 9">Multi-pass membrane protein</topology>
    </subcellularLocation>
</comment>
<organism evidence="11 12">
    <name type="scientific">Mycolicibacterium madagascariense</name>
    <dbReference type="NCBI Taxonomy" id="212765"/>
    <lineage>
        <taxon>Bacteria</taxon>
        <taxon>Bacillati</taxon>
        <taxon>Actinomycetota</taxon>
        <taxon>Actinomycetes</taxon>
        <taxon>Mycobacteriales</taxon>
        <taxon>Mycobacteriaceae</taxon>
        <taxon>Mycolicibacterium</taxon>
    </lineage>
</organism>
<evidence type="ECO:0000313" key="12">
    <source>
        <dbReference type="Proteomes" id="UP000466517"/>
    </source>
</evidence>
<keyword evidence="6 10" id="KW-1133">Transmembrane helix</keyword>
<gene>
    <name evidence="11" type="ORF">MMAD_30730</name>
</gene>
<dbReference type="InterPro" id="IPR045324">
    <property type="entry name" value="Small_multidrug_res"/>
</dbReference>
<keyword evidence="8" id="KW-0046">Antibiotic resistance</keyword>
<dbReference type="InterPro" id="IPR037185">
    <property type="entry name" value="EmrE-like"/>
</dbReference>
<evidence type="ECO:0000256" key="8">
    <source>
        <dbReference type="ARBA" id="ARBA00023251"/>
    </source>
</evidence>
<dbReference type="Gene3D" id="1.10.3730.20">
    <property type="match status" value="1"/>
</dbReference>
<dbReference type="RefSeq" id="WP_163738726.1">
    <property type="nucleotide sequence ID" value="NZ_AP022610.1"/>
</dbReference>
<keyword evidence="12" id="KW-1185">Reference proteome</keyword>
<dbReference type="AlphaFoldDB" id="A0A7I7XHU9"/>
<comment type="similarity">
    <text evidence="2">Belongs to the drug/metabolite transporter (DMT) superfamily. Small multidrug resistance (SMR) (TC 2.A.7.1) family. Mmr subfamily.</text>
</comment>
<dbReference type="GO" id="GO:0005886">
    <property type="term" value="C:plasma membrane"/>
    <property type="evidence" value="ECO:0007669"/>
    <property type="project" value="UniProtKB-SubCell"/>
</dbReference>
<dbReference type="EMBL" id="AP022610">
    <property type="protein sequence ID" value="BBZ28778.1"/>
    <property type="molecule type" value="Genomic_DNA"/>
</dbReference>
<dbReference type="Proteomes" id="UP000466517">
    <property type="component" value="Chromosome"/>
</dbReference>
<evidence type="ECO:0000256" key="3">
    <source>
        <dbReference type="ARBA" id="ARBA00022448"/>
    </source>
</evidence>
<evidence type="ECO:0000256" key="2">
    <source>
        <dbReference type="ARBA" id="ARBA00007822"/>
    </source>
</evidence>
<accession>A0A7I7XHU9</accession>
<keyword evidence="3" id="KW-0813">Transport</keyword>
<dbReference type="PANTHER" id="PTHR30561">
    <property type="entry name" value="SMR FAMILY PROTON-DEPENDENT DRUG EFFLUX TRANSPORTER SUGE"/>
    <property type="match status" value="1"/>
</dbReference>
<evidence type="ECO:0000256" key="7">
    <source>
        <dbReference type="ARBA" id="ARBA00023136"/>
    </source>
</evidence>